<keyword evidence="4" id="KW-0067">ATP-binding</keyword>
<dbReference type="Proteomes" id="UP000092666">
    <property type="component" value="Unassembled WGS sequence"/>
</dbReference>
<dbReference type="InterPro" id="IPR003593">
    <property type="entry name" value="AAA+_ATPase"/>
</dbReference>
<evidence type="ECO:0000256" key="1">
    <source>
        <dbReference type="ARBA" id="ARBA00004434"/>
    </source>
</evidence>
<dbReference type="InterPro" id="IPR014851">
    <property type="entry name" value="BCS1_N"/>
</dbReference>
<dbReference type="Pfam" id="PF00004">
    <property type="entry name" value="AAA"/>
    <property type="match status" value="2"/>
</dbReference>
<feature type="compositionally biased region" description="Polar residues" evidence="5">
    <location>
        <begin position="534"/>
        <end position="547"/>
    </location>
</feature>
<feature type="domain" description="AAA+ ATPase" evidence="6">
    <location>
        <begin position="328"/>
        <end position="480"/>
    </location>
</feature>
<comment type="subcellular location">
    <subcellularLocation>
        <location evidence="1">Mitochondrion inner membrane</location>
        <topology evidence="1">Single-pass membrane protein</topology>
    </subcellularLocation>
</comment>
<dbReference type="EMBL" id="KI669497">
    <property type="protein sequence ID" value="OCF35808.1"/>
    <property type="molecule type" value="Genomic_DNA"/>
</dbReference>
<evidence type="ECO:0000259" key="7">
    <source>
        <dbReference type="SMART" id="SM01024"/>
    </source>
</evidence>
<feature type="compositionally biased region" description="Basic and acidic residues" evidence="5">
    <location>
        <begin position="520"/>
        <end position="530"/>
    </location>
</feature>
<evidence type="ECO:0000256" key="4">
    <source>
        <dbReference type="RuleBase" id="RU003651"/>
    </source>
</evidence>
<reference evidence="8 9" key="1">
    <citation type="submission" date="2013-07" db="EMBL/GenBank/DDBJ databases">
        <title>The Genome Sequence of Cryptococcus heveanensis BCC8398.</title>
        <authorList>
            <consortium name="The Broad Institute Genome Sequencing Platform"/>
            <person name="Cuomo C."/>
            <person name="Litvintseva A."/>
            <person name="Chen Y."/>
            <person name="Heitman J."/>
            <person name="Sun S."/>
            <person name="Springer D."/>
            <person name="Dromer F."/>
            <person name="Young S.K."/>
            <person name="Zeng Q."/>
            <person name="Gargeya S."/>
            <person name="Fitzgerald M."/>
            <person name="Abouelleil A."/>
            <person name="Alvarado L."/>
            <person name="Berlin A.M."/>
            <person name="Chapman S.B."/>
            <person name="Dewar J."/>
            <person name="Goldberg J."/>
            <person name="Griggs A."/>
            <person name="Gujja S."/>
            <person name="Hansen M."/>
            <person name="Howarth C."/>
            <person name="Imamovic A."/>
            <person name="Larimer J."/>
            <person name="McCowan C."/>
            <person name="Murphy C."/>
            <person name="Pearson M."/>
            <person name="Priest M."/>
            <person name="Roberts A."/>
            <person name="Saif S."/>
            <person name="Shea T."/>
            <person name="Sykes S."/>
            <person name="Wortman J."/>
            <person name="Nusbaum C."/>
            <person name="Birren B."/>
        </authorList>
    </citation>
    <scope>NUCLEOTIDE SEQUENCE [LARGE SCALE GENOMIC DNA]</scope>
    <source>
        <strain evidence="8 9">BCC8398</strain>
    </source>
</reference>
<dbReference type="OrthoDB" id="2565024at2759"/>
<keyword evidence="3" id="KW-0496">Mitochondrion</keyword>
<feature type="domain" description="BCS1 N-terminal" evidence="7">
    <location>
        <begin position="33"/>
        <end position="297"/>
    </location>
</feature>
<dbReference type="SMART" id="SM01024">
    <property type="entry name" value="BCS1_N"/>
    <property type="match status" value="1"/>
</dbReference>
<reference evidence="9" key="2">
    <citation type="submission" date="2013-12" db="EMBL/GenBank/DDBJ databases">
        <title>Evolution of pathogenesis and genome organization in the Tremellales.</title>
        <authorList>
            <person name="Cuomo C."/>
            <person name="Litvintseva A."/>
            <person name="Heitman J."/>
            <person name="Chen Y."/>
            <person name="Sun S."/>
            <person name="Springer D."/>
            <person name="Dromer F."/>
            <person name="Young S."/>
            <person name="Zeng Q."/>
            <person name="Chapman S."/>
            <person name="Gujja S."/>
            <person name="Saif S."/>
            <person name="Birren B."/>
        </authorList>
    </citation>
    <scope>NUCLEOTIDE SEQUENCE [LARGE SCALE GENOMIC DNA]</scope>
    <source>
        <strain evidence="9">BCC8398</strain>
    </source>
</reference>
<dbReference type="GO" id="GO:0005743">
    <property type="term" value="C:mitochondrial inner membrane"/>
    <property type="evidence" value="ECO:0007669"/>
    <property type="project" value="UniProtKB-SubCell"/>
</dbReference>
<keyword evidence="3" id="KW-0472">Membrane</keyword>
<keyword evidence="4" id="KW-0547">Nucleotide-binding</keyword>
<evidence type="ECO:0008006" key="10">
    <source>
        <dbReference type="Google" id="ProtNLM"/>
    </source>
</evidence>
<proteinExistence type="inferred from homology"/>
<gene>
    <name evidence="8" type="ORF">I316_02301</name>
</gene>
<dbReference type="PANTHER" id="PTHR23070">
    <property type="entry name" value="BCS1 AAA-TYPE ATPASE"/>
    <property type="match status" value="1"/>
</dbReference>
<dbReference type="AlphaFoldDB" id="A0A1B9GXP7"/>
<evidence type="ECO:0000256" key="5">
    <source>
        <dbReference type="SAM" id="MobiDB-lite"/>
    </source>
</evidence>
<evidence type="ECO:0000313" key="8">
    <source>
        <dbReference type="EMBL" id="OCF35808.1"/>
    </source>
</evidence>
<dbReference type="Gene3D" id="3.40.50.300">
    <property type="entry name" value="P-loop containing nucleotide triphosphate hydrolases"/>
    <property type="match status" value="1"/>
</dbReference>
<organism evidence="8 9">
    <name type="scientific">Kwoniella heveanensis BCC8398</name>
    <dbReference type="NCBI Taxonomy" id="1296120"/>
    <lineage>
        <taxon>Eukaryota</taxon>
        <taxon>Fungi</taxon>
        <taxon>Dikarya</taxon>
        <taxon>Basidiomycota</taxon>
        <taxon>Agaricomycotina</taxon>
        <taxon>Tremellomycetes</taxon>
        <taxon>Tremellales</taxon>
        <taxon>Cryptococcaceae</taxon>
        <taxon>Kwoniella</taxon>
    </lineage>
</organism>
<dbReference type="SUPFAM" id="SSF52540">
    <property type="entry name" value="P-loop containing nucleoside triphosphate hydrolases"/>
    <property type="match status" value="1"/>
</dbReference>
<accession>A0A1B9GXP7</accession>
<dbReference type="Pfam" id="PF08740">
    <property type="entry name" value="BCS1_N"/>
    <property type="match status" value="1"/>
</dbReference>
<evidence type="ECO:0000256" key="3">
    <source>
        <dbReference type="ARBA" id="ARBA00022792"/>
    </source>
</evidence>
<evidence type="ECO:0000313" key="9">
    <source>
        <dbReference type="Proteomes" id="UP000092666"/>
    </source>
</evidence>
<dbReference type="InterPro" id="IPR003960">
    <property type="entry name" value="ATPase_AAA_CS"/>
</dbReference>
<keyword evidence="3" id="KW-0999">Mitochondrion inner membrane</keyword>
<evidence type="ECO:0000259" key="6">
    <source>
        <dbReference type="SMART" id="SM00382"/>
    </source>
</evidence>
<keyword evidence="9" id="KW-1185">Reference proteome</keyword>
<sequence>MGFQPSTTGFRLFESLDKTLRAYPGIYDTVRFFLAGLWLDLVRRFVTFVFRIFKQGCVVTARIPDHNEAFDWVSHYISVSLQNAAGAAPSTLPSTSKIIKPEDSRQSAKHQAETMDMPKDYSLRSFILEGIWPTGRSAPRDLSFLVKRQQTSDPFYLEAKRRGLLPSGSASRGGISGGSLRAYGAQEEEDGEGGGLLCGAKLKVTPSHGTAQYIRFEGHTIKVVFQKKNESLAEREEHWIVLSTHFATHKLFTSLIRAAQKQYLSAIDQQTMLYKAEPNSKKWKRSAAKPIRPWNSVILPPGVKEWIYNDAREFLAEQHFYNQRGLPHRRGYLFYGVPGSGKSSLISALAAKLKLDIYVINLGSPTLNDDSLAELLTSCPDGCILLMEDIATSYSDLSLLLSQLAQLPAPQAAKGAQSQQAADANKTHGVTLSGLLNALDGVASSEGRLLFCTTNWRSEIDPALSRPGRCDVWIEFRNATRSQAHDLFIYFYDREHDRPTKKVDDRTIAAQEMGGPNDGKTSERLSEKPKAAPQQPNEDFKSTITQFDGSSSTKKTFSAEEIEKFAQAFASLIPVDKISVSALTGYLVKYKRRPDLAAADVEEWIRGGCAQDPTTAMMRGLGLGREPGGTSSEEGLRMSPFRIKKKKKAETHLHTT</sequence>
<dbReference type="InterPro" id="IPR003959">
    <property type="entry name" value="ATPase_AAA_core"/>
</dbReference>
<dbReference type="SMART" id="SM00382">
    <property type="entry name" value="AAA"/>
    <property type="match status" value="1"/>
</dbReference>
<comment type="similarity">
    <text evidence="2">Belongs to the AAA ATPase family. BCS1 subfamily.</text>
</comment>
<dbReference type="InterPro" id="IPR027417">
    <property type="entry name" value="P-loop_NTPase"/>
</dbReference>
<protein>
    <recommendedName>
        <fullName evidence="10">AAA+ ATPase domain-containing protein</fullName>
    </recommendedName>
</protein>
<evidence type="ECO:0000256" key="2">
    <source>
        <dbReference type="ARBA" id="ARBA00007448"/>
    </source>
</evidence>
<dbReference type="STRING" id="1296120.A0A1B9GXP7"/>
<feature type="region of interest" description="Disordered" evidence="5">
    <location>
        <begin position="510"/>
        <end position="547"/>
    </location>
</feature>
<name>A0A1B9GXP7_9TREE</name>
<feature type="compositionally biased region" description="Basic and acidic residues" evidence="5">
    <location>
        <begin position="99"/>
        <end position="112"/>
    </location>
</feature>
<feature type="region of interest" description="Disordered" evidence="5">
    <location>
        <begin position="92"/>
        <end position="112"/>
    </location>
</feature>
<dbReference type="GO" id="GO:0005524">
    <property type="term" value="F:ATP binding"/>
    <property type="evidence" value="ECO:0007669"/>
    <property type="project" value="UniProtKB-KW"/>
</dbReference>
<dbReference type="GO" id="GO:0016887">
    <property type="term" value="F:ATP hydrolysis activity"/>
    <property type="evidence" value="ECO:0007669"/>
    <property type="project" value="InterPro"/>
</dbReference>
<dbReference type="InterPro" id="IPR050747">
    <property type="entry name" value="Mitochondrial_chaperone_BCS1"/>
</dbReference>
<dbReference type="PROSITE" id="PS00674">
    <property type="entry name" value="AAA"/>
    <property type="match status" value="1"/>
</dbReference>